<keyword evidence="1" id="KW-0812">Transmembrane</keyword>
<evidence type="ECO:0000256" key="1">
    <source>
        <dbReference type="SAM" id="Phobius"/>
    </source>
</evidence>
<feature type="transmembrane region" description="Helical" evidence="1">
    <location>
        <begin position="669"/>
        <end position="691"/>
    </location>
</feature>
<evidence type="ECO:0000313" key="2">
    <source>
        <dbReference type="EMBL" id="GIQ87153.1"/>
    </source>
</evidence>
<dbReference type="Proteomes" id="UP000265618">
    <property type="component" value="Unassembled WGS sequence"/>
</dbReference>
<gene>
    <name evidence="2" type="ORF">KIPB_009138</name>
</gene>
<dbReference type="EMBL" id="BDIP01003016">
    <property type="protein sequence ID" value="GIQ87153.1"/>
    <property type="molecule type" value="Genomic_DNA"/>
</dbReference>
<comment type="caution">
    <text evidence="2">The sequence shown here is derived from an EMBL/GenBank/DDBJ whole genome shotgun (WGS) entry which is preliminary data.</text>
</comment>
<organism evidence="2 3">
    <name type="scientific">Kipferlia bialata</name>
    <dbReference type="NCBI Taxonomy" id="797122"/>
    <lineage>
        <taxon>Eukaryota</taxon>
        <taxon>Metamonada</taxon>
        <taxon>Carpediemonas-like organisms</taxon>
        <taxon>Kipferlia</taxon>
    </lineage>
</organism>
<accession>A0A9K3D162</accession>
<name>A0A9K3D162_9EUKA</name>
<keyword evidence="1" id="KW-0472">Membrane</keyword>
<feature type="non-terminal residue" evidence="2">
    <location>
        <position position="726"/>
    </location>
</feature>
<keyword evidence="1" id="KW-1133">Transmembrane helix</keyword>
<sequence>HDPLAEQYNAVAVTDFNTSATDNTSVVFEYATSGVFGQAAAEVSTPTQYVIATPGDGIVSVTCQTDTGGPVSRDLLSSFSCPCVGPISPRYMFSDLTSSPDIGMGRVAPDLDMCVAYSTSGLTPEEGWTCSYETTPLEVCHSLSGVIGMAQDGFESARHYMISVPGINEMLTSFECDPSYSGKYTLKVYTYDGQNDIMFAQELWDDSYGYCMGSGSGLMYNSDACSVSGSVLSQTGFSPALYVISFSADGVPATGGDPGWTVQYSTASKVSVVAEQTRSHTSPADIPGPSTGTYVITYKMLGLHHPVSESQPLTKSPLGPGCSIISMSIVADLQRGDTISTVLPYNGPYEYLEPDTTDETTPFEYVVDRTMTCEDGTHDAFTPYYVDTAAQVSVSVGPSSPSFIQSMYDIEVVDYTATTYFVSVEDLEDGMWRGDALPLTNEHRVVFGTKDTLYGNPQGQIDIKCSGDIGEDLIVALYSGNEYGSTDAELASMTNGGHIAFEGYSDAYGMTLTFHAESGIVVAESLVCAVSHAEGEVLPDHSGTFGESSAVPGNYFQYMWVVYPTDFDWTETQRYSVDLSCSPGFEADPGWLMVVSIDCADIVDGTYLDEYYSGPYFGWDESDQFSFHSTYRNGECLGFKFYRRSVNAGDPEAEWSCSYTVHVFPITHMWLVVLRVTLGVCLLAVVVTLVVRRRKRASSSKTYQTIVDETVDADSPPVDAQSLAHA</sequence>
<proteinExistence type="predicted"/>
<reference evidence="2 3" key="1">
    <citation type="journal article" date="2018" name="PLoS ONE">
        <title>The draft genome of Kipferlia bialata reveals reductive genome evolution in fornicate parasites.</title>
        <authorList>
            <person name="Tanifuji G."/>
            <person name="Takabayashi S."/>
            <person name="Kume K."/>
            <person name="Takagi M."/>
            <person name="Nakayama T."/>
            <person name="Kamikawa R."/>
            <person name="Inagaki Y."/>
            <person name="Hashimoto T."/>
        </authorList>
    </citation>
    <scope>NUCLEOTIDE SEQUENCE [LARGE SCALE GENOMIC DNA]</scope>
    <source>
        <strain evidence="2">NY0173</strain>
    </source>
</reference>
<keyword evidence="3" id="KW-1185">Reference proteome</keyword>
<dbReference type="AlphaFoldDB" id="A0A9K3D162"/>
<protein>
    <submittedName>
        <fullName evidence="2">Uncharacterized protein</fullName>
    </submittedName>
</protein>
<evidence type="ECO:0000313" key="3">
    <source>
        <dbReference type="Proteomes" id="UP000265618"/>
    </source>
</evidence>